<proteinExistence type="predicted"/>
<evidence type="ECO:0008006" key="4">
    <source>
        <dbReference type="Google" id="ProtNLM"/>
    </source>
</evidence>
<dbReference type="EMBL" id="WBMT01000041">
    <property type="protein sequence ID" value="KAB2337894.1"/>
    <property type="molecule type" value="Genomic_DNA"/>
</dbReference>
<protein>
    <recommendedName>
        <fullName evidence="4">Toxin-antitoxin system HicB family antitoxin</fullName>
    </recommendedName>
</protein>
<feature type="region of interest" description="Disordered" evidence="1">
    <location>
        <begin position="1"/>
        <end position="21"/>
    </location>
</feature>
<name>A0A6H9YJA3_9ACTN</name>
<dbReference type="Proteomes" id="UP000468735">
    <property type="component" value="Unassembled WGS sequence"/>
</dbReference>
<evidence type="ECO:0000313" key="3">
    <source>
        <dbReference type="Proteomes" id="UP000468735"/>
    </source>
</evidence>
<feature type="compositionally biased region" description="Basic residues" evidence="1">
    <location>
        <begin position="11"/>
        <end position="21"/>
    </location>
</feature>
<sequence>MVASAELTHGKGPRPNRRPHRLLQGRVQPGIKERAERGAAARGVSITRYLELLIEADELADAAGNGDMELRLRTA</sequence>
<reference evidence="2 3" key="1">
    <citation type="submission" date="2019-09" db="EMBL/GenBank/DDBJ databases">
        <title>Actinomadura physcomitrii sp. nov., a novel actinomycete isolated from moss [Physcomitrium sphaericum (Ludw) Fuernr].</title>
        <authorList>
            <person name="Zhuang X."/>
            <person name="Liu C."/>
        </authorList>
    </citation>
    <scope>NUCLEOTIDE SEQUENCE [LARGE SCALE GENOMIC DNA]</scope>
    <source>
        <strain evidence="2 3">HMC1</strain>
    </source>
</reference>
<evidence type="ECO:0000313" key="2">
    <source>
        <dbReference type="EMBL" id="KAB2337894.1"/>
    </source>
</evidence>
<organism evidence="2 3">
    <name type="scientific">Actinomadura rudentiformis</name>
    <dbReference type="NCBI Taxonomy" id="359158"/>
    <lineage>
        <taxon>Bacteria</taxon>
        <taxon>Bacillati</taxon>
        <taxon>Actinomycetota</taxon>
        <taxon>Actinomycetes</taxon>
        <taxon>Streptosporangiales</taxon>
        <taxon>Thermomonosporaceae</taxon>
        <taxon>Actinomadura</taxon>
    </lineage>
</organism>
<evidence type="ECO:0000256" key="1">
    <source>
        <dbReference type="SAM" id="MobiDB-lite"/>
    </source>
</evidence>
<comment type="caution">
    <text evidence="2">The sequence shown here is derived from an EMBL/GenBank/DDBJ whole genome shotgun (WGS) entry which is preliminary data.</text>
</comment>
<dbReference type="AlphaFoldDB" id="A0A6H9YJA3"/>
<gene>
    <name evidence="2" type="ORF">F8566_49300</name>
</gene>
<keyword evidence="3" id="KW-1185">Reference proteome</keyword>
<dbReference type="RefSeq" id="WP_151571393.1">
    <property type="nucleotide sequence ID" value="NZ_WBMT01000041.1"/>
</dbReference>
<accession>A0A6H9YJA3</accession>